<dbReference type="Proteomes" id="UP001235343">
    <property type="component" value="Unassembled WGS sequence"/>
</dbReference>
<evidence type="ECO:0000313" key="2">
    <source>
        <dbReference type="Proteomes" id="UP001235343"/>
    </source>
</evidence>
<dbReference type="InterPro" id="IPR025613">
    <property type="entry name" value="YlbE"/>
</dbReference>
<dbReference type="Pfam" id="PF14003">
    <property type="entry name" value="YlbE"/>
    <property type="match status" value="1"/>
</dbReference>
<evidence type="ECO:0000313" key="1">
    <source>
        <dbReference type="EMBL" id="MDL4841287.1"/>
    </source>
</evidence>
<comment type="caution">
    <text evidence="1">The sequence shown here is derived from an EMBL/GenBank/DDBJ whole genome shotgun (WGS) entry which is preliminary data.</text>
</comment>
<organism evidence="1 2">
    <name type="scientific">Aquibacillus rhizosphaerae</name>
    <dbReference type="NCBI Taxonomy" id="3051431"/>
    <lineage>
        <taxon>Bacteria</taxon>
        <taxon>Bacillati</taxon>
        <taxon>Bacillota</taxon>
        <taxon>Bacilli</taxon>
        <taxon>Bacillales</taxon>
        <taxon>Bacillaceae</taxon>
        <taxon>Aquibacillus</taxon>
    </lineage>
</organism>
<reference evidence="1 2" key="1">
    <citation type="submission" date="2023-06" db="EMBL/GenBank/DDBJ databases">
        <title>Aquibacillus rhizosphaerae LR5S19.</title>
        <authorList>
            <person name="Sun J.-Q."/>
        </authorList>
    </citation>
    <scope>NUCLEOTIDE SEQUENCE [LARGE SCALE GENOMIC DNA]</scope>
    <source>
        <strain evidence="1 2">LR5S19</strain>
    </source>
</reference>
<keyword evidence="2" id="KW-1185">Reference proteome</keyword>
<gene>
    <name evidence="1" type="ORF">QQS35_12625</name>
</gene>
<proteinExistence type="predicted"/>
<dbReference type="EMBL" id="JASTZU010000038">
    <property type="protein sequence ID" value="MDL4841287.1"/>
    <property type="molecule type" value="Genomic_DNA"/>
</dbReference>
<dbReference type="RefSeq" id="WP_285932512.1">
    <property type="nucleotide sequence ID" value="NZ_JASTZU010000038.1"/>
</dbReference>
<accession>A0ABT7L5Z2</accession>
<sequence>MQPDVYHSIKHRSGLLHFIRLNPHWYRKLTRDPQSLADLEREAKVFYGKTMPQRIEKVSSHIQMVSMLMQMAGAMKD</sequence>
<protein>
    <submittedName>
        <fullName evidence="1">YlbE-like family protein</fullName>
    </submittedName>
</protein>
<name>A0ABT7L5Z2_9BACI</name>